<keyword evidence="4" id="KW-1185">Reference proteome</keyword>
<evidence type="ECO:0000313" key="3">
    <source>
        <dbReference type="EMBL" id="KAK2138754.1"/>
    </source>
</evidence>
<comment type="caution">
    <text evidence="3">The sequence shown here is derived from an EMBL/GenBank/DDBJ whole genome shotgun (WGS) entry which is preliminary data.</text>
</comment>
<dbReference type="SUPFAM" id="SSF56436">
    <property type="entry name" value="C-type lectin-like"/>
    <property type="match status" value="1"/>
</dbReference>
<dbReference type="SMART" id="SM00034">
    <property type="entry name" value="CLECT"/>
    <property type="match status" value="1"/>
</dbReference>
<proteinExistence type="predicted"/>
<feature type="transmembrane region" description="Helical" evidence="1">
    <location>
        <begin position="6"/>
        <end position="29"/>
    </location>
</feature>
<keyword evidence="1" id="KW-1133">Transmembrane helix</keyword>
<gene>
    <name evidence="3" type="ORF">LSH36_2472g00001</name>
</gene>
<dbReference type="Pfam" id="PF00059">
    <property type="entry name" value="Lectin_C"/>
    <property type="match status" value="1"/>
</dbReference>
<accession>A0AAD9IQC7</accession>
<name>A0AAD9IQC7_9ANNE</name>
<keyword evidence="1" id="KW-0812">Transmembrane</keyword>
<dbReference type="AlphaFoldDB" id="A0AAD9IQC7"/>
<dbReference type="EMBL" id="JAODUP010002465">
    <property type="protein sequence ID" value="KAK2138754.1"/>
    <property type="molecule type" value="Genomic_DNA"/>
</dbReference>
<sequence>MSRKLYPGFAILLVLYFTWASSLSVYYIYFKTIYGNDVISEKPALRKINETSEHHCFMSCGVVDSCQGYNYFLKESRCELLRSPCQPGQQVISLGNVYLERLDKRFCKDQSTCYVYGTGTWDEGIKFCEVLHPDGTMIQEHSNKEAIKQMEESVVAGYKKYWLGGRGSTNDDVYSFYWQSSKRPITYDRWHDEHPPQQRNTASSCIMVLEETDWMWDVQKCSEKALYMCQIKE</sequence>
<feature type="domain" description="C-type lectin" evidence="2">
    <location>
        <begin position="109"/>
        <end position="230"/>
    </location>
</feature>
<dbReference type="Proteomes" id="UP001208570">
    <property type="component" value="Unassembled WGS sequence"/>
</dbReference>
<dbReference type="Gene3D" id="3.10.100.10">
    <property type="entry name" value="Mannose-Binding Protein A, subunit A"/>
    <property type="match status" value="1"/>
</dbReference>
<evidence type="ECO:0000256" key="1">
    <source>
        <dbReference type="SAM" id="Phobius"/>
    </source>
</evidence>
<reference evidence="3" key="1">
    <citation type="journal article" date="2023" name="Mol. Biol. Evol.">
        <title>Third-Generation Sequencing Reveals the Adaptive Role of the Epigenome in Three Deep-Sea Polychaetes.</title>
        <authorList>
            <person name="Perez M."/>
            <person name="Aroh O."/>
            <person name="Sun Y."/>
            <person name="Lan Y."/>
            <person name="Juniper S.K."/>
            <person name="Young C.R."/>
            <person name="Angers B."/>
            <person name="Qian P.Y."/>
        </authorList>
    </citation>
    <scope>NUCLEOTIDE SEQUENCE</scope>
    <source>
        <strain evidence="3">P08H-3</strain>
    </source>
</reference>
<protein>
    <recommendedName>
        <fullName evidence="2">C-type lectin domain-containing protein</fullName>
    </recommendedName>
</protein>
<dbReference type="InterPro" id="IPR016186">
    <property type="entry name" value="C-type_lectin-like/link_sf"/>
</dbReference>
<evidence type="ECO:0000259" key="2">
    <source>
        <dbReference type="PROSITE" id="PS50041"/>
    </source>
</evidence>
<keyword evidence="1" id="KW-0472">Membrane</keyword>
<evidence type="ECO:0000313" key="4">
    <source>
        <dbReference type="Proteomes" id="UP001208570"/>
    </source>
</evidence>
<organism evidence="3 4">
    <name type="scientific">Paralvinella palmiformis</name>
    <dbReference type="NCBI Taxonomy" id="53620"/>
    <lineage>
        <taxon>Eukaryota</taxon>
        <taxon>Metazoa</taxon>
        <taxon>Spiralia</taxon>
        <taxon>Lophotrochozoa</taxon>
        <taxon>Annelida</taxon>
        <taxon>Polychaeta</taxon>
        <taxon>Sedentaria</taxon>
        <taxon>Canalipalpata</taxon>
        <taxon>Terebellida</taxon>
        <taxon>Terebelliformia</taxon>
        <taxon>Alvinellidae</taxon>
        <taxon>Paralvinella</taxon>
    </lineage>
</organism>
<dbReference type="InterPro" id="IPR016187">
    <property type="entry name" value="CTDL_fold"/>
</dbReference>
<dbReference type="InterPro" id="IPR001304">
    <property type="entry name" value="C-type_lectin-like"/>
</dbReference>
<dbReference type="CDD" id="cd00037">
    <property type="entry name" value="CLECT"/>
    <property type="match status" value="1"/>
</dbReference>
<dbReference type="PROSITE" id="PS50041">
    <property type="entry name" value="C_TYPE_LECTIN_2"/>
    <property type="match status" value="1"/>
</dbReference>